<dbReference type="EMBL" id="FMAF01000056">
    <property type="protein sequence ID" value="SCB52830.1"/>
    <property type="molecule type" value="Genomic_DNA"/>
</dbReference>
<evidence type="ECO:0000313" key="6">
    <source>
        <dbReference type="EMBL" id="SCB52830.1"/>
    </source>
</evidence>
<dbReference type="SUPFAM" id="SSF52540">
    <property type="entry name" value="P-loop containing nucleoside triphosphate hydrolases"/>
    <property type="match status" value="1"/>
</dbReference>
<reference evidence="6 7" key="1">
    <citation type="submission" date="2016-08" db="EMBL/GenBank/DDBJ databases">
        <authorList>
            <person name="Seilhamer J.J."/>
        </authorList>
    </citation>
    <scope>NUCLEOTIDE SEQUENCE [LARGE SCALE GENOMIC DNA]</scope>
    <source>
        <strain evidence="6 7">P1-7</strain>
    </source>
</reference>
<dbReference type="GO" id="GO:0016020">
    <property type="term" value="C:membrane"/>
    <property type="evidence" value="ECO:0007669"/>
    <property type="project" value="InterPro"/>
</dbReference>
<evidence type="ECO:0000256" key="3">
    <source>
        <dbReference type="ARBA" id="ARBA00022741"/>
    </source>
</evidence>
<accession>A0A1C3XKP2</accession>
<keyword evidence="3" id="KW-0547">Nucleotide-binding</keyword>
<dbReference type="OrthoDB" id="9778870at2"/>
<evidence type="ECO:0000313" key="7">
    <source>
        <dbReference type="Proteomes" id="UP000199205"/>
    </source>
</evidence>
<keyword evidence="2" id="KW-0813">Transport</keyword>
<keyword evidence="4 6" id="KW-0067">ATP-binding</keyword>
<comment type="similarity">
    <text evidence="1">Belongs to the ABC transporter superfamily.</text>
</comment>
<feature type="domain" description="ABC transporter" evidence="5">
    <location>
        <begin position="2"/>
        <end position="215"/>
    </location>
</feature>
<dbReference type="PROSITE" id="PS50893">
    <property type="entry name" value="ABC_TRANSPORTER_2"/>
    <property type="match status" value="1"/>
</dbReference>
<organism evidence="6 7">
    <name type="scientific">Rhizobium lusitanum</name>
    <dbReference type="NCBI Taxonomy" id="293958"/>
    <lineage>
        <taxon>Bacteria</taxon>
        <taxon>Pseudomonadati</taxon>
        <taxon>Pseudomonadota</taxon>
        <taxon>Alphaproteobacteria</taxon>
        <taxon>Hyphomicrobiales</taxon>
        <taxon>Rhizobiaceae</taxon>
        <taxon>Rhizobium/Agrobacterium group</taxon>
        <taxon>Rhizobium</taxon>
    </lineage>
</organism>
<dbReference type="Proteomes" id="UP000199205">
    <property type="component" value="Unassembled WGS sequence"/>
</dbReference>
<dbReference type="RefSeq" id="WP_092577648.1">
    <property type="nucleotide sequence ID" value="NZ_FMAF01000056.1"/>
</dbReference>
<dbReference type="PANTHER" id="PTHR46743:SF2">
    <property type="entry name" value="TEICHOIC ACIDS EXPORT ATP-BINDING PROTEIN TAGH"/>
    <property type="match status" value="1"/>
</dbReference>
<dbReference type="Pfam" id="PF00005">
    <property type="entry name" value="ABC_tran"/>
    <property type="match status" value="1"/>
</dbReference>
<evidence type="ECO:0000256" key="1">
    <source>
        <dbReference type="ARBA" id="ARBA00005417"/>
    </source>
</evidence>
<dbReference type="InterPro" id="IPR050683">
    <property type="entry name" value="Bact_Polysacc_Export_ATP-bd"/>
</dbReference>
<protein>
    <submittedName>
        <fullName evidence="6">Capsular polysaccharide transport system ATP-binding protein</fullName>
    </submittedName>
</protein>
<evidence type="ECO:0000259" key="5">
    <source>
        <dbReference type="PROSITE" id="PS50893"/>
    </source>
</evidence>
<sequence>MIRFENVTKFFKTKQHRKIVLDHVSTEFRSGSSYAIIGVNGAGKSTTMRMIAGTMLPNSGRIKKDLRVSWPLGFSGGFHPQMTGRDNLNFVSRAYGENVVRVARFVEEFAELGDYINAPVRTYSSGMMARFAFGLSMAIEFDCYLIDEITAVGDARFQERCKNAFEQRRKNSDLIVISHGMETIKTYCDKGMVLVDGRLIVFDNVDHAISAYYRLNR</sequence>
<gene>
    <name evidence="6" type="ORF">GA0061101_15614</name>
</gene>
<name>A0A1C3XKP2_9HYPH</name>
<dbReference type="GO" id="GO:0140359">
    <property type="term" value="F:ABC-type transporter activity"/>
    <property type="evidence" value="ECO:0007669"/>
    <property type="project" value="InterPro"/>
</dbReference>
<dbReference type="Gene3D" id="3.40.50.300">
    <property type="entry name" value="P-loop containing nucleotide triphosphate hydrolases"/>
    <property type="match status" value="1"/>
</dbReference>
<dbReference type="InterPro" id="IPR003439">
    <property type="entry name" value="ABC_transporter-like_ATP-bd"/>
</dbReference>
<dbReference type="CDD" id="cd03220">
    <property type="entry name" value="ABC_KpsT_Wzt"/>
    <property type="match status" value="1"/>
</dbReference>
<dbReference type="PANTHER" id="PTHR46743">
    <property type="entry name" value="TEICHOIC ACIDS EXPORT ATP-BINDING PROTEIN TAGH"/>
    <property type="match status" value="1"/>
</dbReference>
<evidence type="ECO:0000256" key="2">
    <source>
        <dbReference type="ARBA" id="ARBA00022448"/>
    </source>
</evidence>
<dbReference type="InterPro" id="IPR003593">
    <property type="entry name" value="AAA+_ATPase"/>
</dbReference>
<proteinExistence type="inferred from homology"/>
<dbReference type="InterPro" id="IPR027417">
    <property type="entry name" value="P-loop_NTPase"/>
</dbReference>
<dbReference type="InterPro" id="IPR015860">
    <property type="entry name" value="ABC_transpr_TagH-like"/>
</dbReference>
<evidence type="ECO:0000256" key="4">
    <source>
        <dbReference type="ARBA" id="ARBA00022840"/>
    </source>
</evidence>
<dbReference type="InterPro" id="IPR017871">
    <property type="entry name" value="ABC_transporter-like_CS"/>
</dbReference>
<dbReference type="PROSITE" id="PS00211">
    <property type="entry name" value="ABC_TRANSPORTER_1"/>
    <property type="match status" value="1"/>
</dbReference>
<dbReference type="SMART" id="SM00382">
    <property type="entry name" value="AAA"/>
    <property type="match status" value="1"/>
</dbReference>
<dbReference type="GO" id="GO:0016887">
    <property type="term" value="F:ATP hydrolysis activity"/>
    <property type="evidence" value="ECO:0007669"/>
    <property type="project" value="InterPro"/>
</dbReference>
<dbReference type="GO" id="GO:0005524">
    <property type="term" value="F:ATP binding"/>
    <property type="evidence" value="ECO:0007669"/>
    <property type="project" value="UniProtKB-KW"/>
</dbReference>
<dbReference type="AlphaFoldDB" id="A0A1C3XKP2"/>